<dbReference type="GO" id="GO:0005829">
    <property type="term" value="C:cytosol"/>
    <property type="evidence" value="ECO:0007669"/>
    <property type="project" value="TreeGrafter"/>
</dbReference>
<dbReference type="SUPFAM" id="SSF52418">
    <property type="entry name" value="Nucleoside phosphorylase/phosphoribosyltransferase catalytic domain"/>
    <property type="match status" value="1"/>
</dbReference>
<keyword evidence="4" id="KW-1185">Reference proteome</keyword>
<organism evidence="3 4">
    <name type="scientific">Persephonella hydrogeniphila</name>
    <dbReference type="NCBI Taxonomy" id="198703"/>
    <lineage>
        <taxon>Bacteria</taxon>
        <taxon>Pseudomonadati</taxon>
        <taxon>Aquificota</taxon>
        <taxon>Aquificia</taxon>
        <taxon>Aquificales</taxon>
        <taxon>Hydrogenothermaceae</taxon>
        <taxon>Persephonella</taxon>
    </lineage>
</organism>
<sequence>MGSRFLKRIKRENKKFNSGVAGVIRNILEGNYSDIKTAGALVCLKQHKSPKSYRKALEVLDEFKRINKAVKDSIEVAYPYRRKSFSPYFLISAGIVLSLLPDSKIKVVFHGENAPTAATKDIFDYLNLSPISTEDSFSMLENLNISFFNRKIFLPEVSSITHIRVDLNINDIFCHIERYINPVGSEFSVGGIRSKRELDFYTQLLKGRYKRFALIEDREGFPDIVGSTAVHIYGDREEVQEVDISKFGGKPFLYRKLDLSSHIEFINNLLSKKLPEYEPLLHINSSVLLYLKGEVSSLQEGFELSKELFDRYNYEQILRNLQRYTDYLNYKNIYEL</sequence>
<evidence type="ECO:0000313" key="4">
    <source>
        <dbReference type="Proteomes" id="UP000219036"/>
    </source>
</evidence>
<reference evidence="4" key="1">
    <citation type="submission" date="2017-09" db="EMBL/GenBank/DDBJ databases">
        <authorList>
            <person name="Varghese N."/>
            <person name="Submissions S."/>
        </authorList>
    </citation>
    <scope>NUCLEOTIDE SEQUENCE [LARGE SCALE GENOMIC DNA]</scope>
    <source>
        <strain evidence="4">DSM 15103</strain>
    </source>
</reference>
<dbReference type="PANTHER" id="PTHR43285">
    <property type="entry name" value="ANTHRANILATE PHOSPHORIBOSYLTRANSFERASE"/>
    <property type="match status" value="1"/>
</dbReference>
<dbReference type="GO" id="GO:0004048">
    <property type="term" value="F:anthranilate phosphoribosyltransferase activity"/>
    <property type="evidence" value="ECO:0007669"/>
    <property type="project" value="InterPro"/>
</dbReference>
<evidence type="ECO:0000313" key="3">
    <source>
        <dbReference type="EMBL" id="SNZ11444.1"/>
    </source>
</evidence>
<evidence type="ECO:0000256" key="2">
    <source>
        <dbReference type="ARBA" id="ARBA00022679"/>
    </source>
</evidence>
<accession>A0A285NPI7</accession>
<dbReference type="InterPro" id="IPR005940">
    <property type="entry name" value="Anthranilate_Pribosyl_Tfrase"/>
</dbReference>
<dbReference type="Gene3D" id="3.40.1030.10">
    <property type="entry name" value="Nucleoside phosphorylase/phosphoribosyltransferase catalytic domain"/>
    <property type="match status" value="1"/>
</dbReference>
<dbReference type="EMBL" id="OBEI01000014">
    <property type="protein sequence ID" value="SNZ11444.1"/>
    <property type="molecule type" value="Genomic_DNA"/>
</dbReference>
<evidence type="ECO:0000256" key="1">
    <source>
        <dbReference type="ARBA" id="ARBA00022676"/>
    </source>
</evidence>
<dbReference type="RefSeq" id="WP_097001204.1">
    <property type="nucleotide sequence ID" value="NZ_OBEI01000014.1"/>
</dbReference>
<name>A0A285NPI7_9AQUI</name>
<dbReference type="GO" id="GO:0000162">
    <property type="term" value="P:L-tryptophan biosynthetic process"/>
    <property type="evidence" value="ECO:0007669"/>
    <property type="project" value="InterPro"/>
</dbReference>
<proteinExistence type="predicted"/>
<protein>
    <submittedName>
        <fullName evidence="3">Anthranilate phosphoribosyltransferase</fullName>
    </submittedName>
</protein>
<dbReference type="PANTHER" id="PTHR43285:SF2">
    <property type="entry name" value="ANTHRANILATE PHOSPHORIBOSYLTRANSFERASE"/>
    <property type="match status" value="1"/>
</dbReference>
<keyword evidence="1 3" id="KW-0328">Glycosyltransferase</keyword>
<keyword evidence="2 3" id="KW-0808">Transferase</keyword>
<dbReference type="AlphaFoldDB" id="A0A285NPI7"/>
<gene>
    <name evidence="3" type="ORF">SAMN06265182_2065</name>
</gene>
<dbReference type="InterPro" id="IPR035902">
    <property type="entry name" value="Nuc_phospho_transferase"/>
</dbReference>
<dbReference type="Proteomes" id="UP000219036">
    <property type="component" value="Unassembled WGS sequence"/>
</dbReference>